<dbReference type="EMBL" id="CP098740">
    <property type="protein sequence ID" value="UZK54046.1"/>
    <property type="molecule type" value="Genomic_DNA"/>
</dbReference>
<dbReference type="SUPFAM" id="SSF47413">
    <property type="entry name" value="lambda repressor-like DNA-binding domains"/>
    <property type="match status" value="1"/>
</dbReference>
<evidence type="ECO:0000256" key="1">
    <source>
        <dbReference type="SAM" id="MobiDB-lite"/>
    </source>
</evidence>
<keyword evidence="4" id="KW-1185">Reference proteome</keyword>
<proteinExistence type="predicted"/>
<dbReference type="CDD" id="cd00093">
    <property type="entry name" value="HTH_XRE"/>
    <property type="match status" value="1"/>
</dbReference>
<evidence type="ECO:0000313" key="4">
    <source>
        <dbReference type="Proteomes" id="UP001164963"/>
    </source>
</evidence>
<evidence type="ECO:0000259" key="2">
    <source>
        <dbReference type="PROSITE" id="PS50943"/>
    </source>
</evidence>
<dbReference type="Gene3D" id="1.10.260.40">
    <property type="entry name" value="lambda repressor-like DNA-binding domains"/>
    <property type="match status" value="1"/>
</dbReference>
<feature type="region of interest" description="Disordered" evidence="1">
    <location>
        <begin position="31"/>
        <end position="52"/>
    </location>
</feature>
<dbReference type="RefSeq" id="WP_265540436.1">
    <property type="nucleotide sequence ID" value="NZ_CP098740.1"/>
</dbReference>
<evidence type="ECO:0000313" key="3">
    <source>
        <dbReference type="EMBL" id="UZK54046.1"/>
    </source>
</evidence>
<dbReference type="SMART" id="SM00530">
    <property type="entry name" value="HTH_XRE"/>
    <property type="match status" value="1"/>
</dbReference>
<dbReference type="PROSITE" id="PS50943">
    <property type="entry name" value="HTH_CROC1"/>
    <property type="match status" value="1"/>
</dbReference>
<protein>
    <submittedName>
        <fullName evidence="3">Helix-turn-helix domain-containing protein</fullName>
    </submittedName>
</protein>
<reference evidence="3" key="1">
    <citation type="journal article" date="2022" name="Front. Microbiol.">
        <title>Mirubactin C rescues the lethal effect of cell wall biosynthesis mutations in Bacillus subtilis.</title>
        <authorList>
            <person name="Kepplinger B."/>
            <person name="Wen X."/>
            <person name="Tyler A.R."/>
            <person name="Kim B.Y."/>
            <person name="Brown J."/>
            <person name="Banks P."/>
            <person name="Dashti Y."/>
            <person name="Mackenzie E.S."/>
            <person name="Wills C."/>
            <person name="Kawai Y."/>
            <person name="Waldron K.J."/>
            <person name="Allenby N.E.E."/>
            <person name="Wu L.J."/>
            <person name="Hall M.J."/>
            <person name="Errington J."/>
        </authorList>
    </citation>
    <scope>NUCLEOTIDE SEQUENCE</scope>
    <source>
        <strain evidence="3">MDA8-470</strain>
    </source>
</reference>
<gene>
    <name evidence="3" type="ORF">NEH16_07685</name>
</gene>
<sequence length="151" mass="15605">MNRDPESWARLGRALRSAREASGLTQADLADAAGVSSRSIQDAEGGKVPTGRRPYTLARVAAALGWPAGAVDDVLDGAAPPGGDGQDVPVQAQLDEETATGAITNAMVRALDNATPAEIREATRLAVDALRRHGVISETDGVQPSTNRANP</sequence>
<organism evidence="3 4">
    <name type="scientific">Streptomyces drozdowiczii</name>
    <dbReference type="NCBI Taxonomy" id="202862"/>
    <lineage>
        <taxon>Bacteria</taxon>
        <taxon>Bacillati</taxon>
        <taxon>Actinomycetota</taxon>
        <taxon>Actinomycetes</taxon>
        <taxon>Kitasatosporales</taxon>
        <taxon>Streptomycetaceae</taxon>
        <taxon>Streptomyces</taxon>
    </lineage>
</organism>
<dbReference type="InterPro" id="IPR001387">
    <property type="entry name" value="Cro/C1-type_HTH"/>
</dbReference>
<dbReference type="Proteomes" id="UP001164963">
    <property type="component" value="Chromosome"/>
</dbReference>
<accession>A0ABY6PQL9</accession>
<feature type="domain" description="HTH cro/C1-type" evidence="2">
    <location>
        <begin position="15"/>
        <end position="71"/>
    </location>
</feature>
<dbReference type="InterPro" id="IPR010982">
    <property type="entry name" value="Lambda_DNA-bd_dom_sf"/>
</dbReference>
<name>A0ABY6PQL9_9ACTN</name>
<dbReference type="Pfam" id="PF13560">
    <property type="entry name" value="HTH_31"/>
    <property type="match status" value="1"/>
</dbReference>